<dbReference type="GO" id="GO:0046872">
    <property type="term" value="F:metal ion binding"/>
    <property type="evidence" value="ECO:0007669"/>
    <property type="project" value="UniProtKB-KW"/>
</dbReference>
<dbReference type="PANTHER" id="PTHR11228:SF7">
    <property type="entry name" value="PQQA PEPTIDE CYCLASE"/>
    <property type="match status" value="1"/>
</dbReference>
<evidence type="ECO:0000256" key="3">
    <source>
        <dbReference type="ARBA" id="ARBA00023004"/>
    </source>
</evidence>
<comment type="caution">
    <text evidence="6">The sequence shown here is derived from an EMBL/GenBank/DDBJ whole genome shotgun (WGS) entry which is preliminary data.</text>
</comment>
<dbReference type="SFLD" id="SFLDG01067">
    <property type="entry name" value="SPASM/twitch_domain_containing"/>
    <property type="match status" value="1"/>
</dbReference>
<keyword evidence="7" id="KW-1185">Reference proteome</keyword>
<keyword evidence="1" id="KW-0949">S-adenosyl-L-methionine</keyword>
<dbReference type="InterPro" id="IPR007197">
    <property type="entry name" value="rSAM"/>
</dbReference>
<keyword evidence="4" id="KW-0411">Iron-sulfur</keyword>
<evidence type="ECO:0000256" key="1">
    <source>
        <dbReference type="ARBA" id="ARBA00022691"/>
    </source>
</evidence>
<dbReference type="PROSITE" id="PS51918">
    <property type="entry name" value="RADICAL_SAM"/>
    <property type="match status" value="1"/>
</dbReference>
<keyword evidence="2" id="KW-0479">Metal-binding</keyword>
<evidence type="ECO:0000313" key="6">
    <source>
        <dbReference type="EMBL" id="POZ56853.1"/>
    </source>
</evidence>
<dbReference type="PANTHER" id="PTHR11228">
    <property type="entry name" value="RADICAL SAM DOMAIN PROTEIN"/>
    <property type="match status" value="1"/>
</dbReference>
<evidence type="ECO:0000259" key="5">
    <source>
        <dbReference type="PROSITE" id="PS51918"/>
    </source>
</evidence>
<dbReference type="InterPro" id="IPR050377">
    <property type="entry name" value="Radical_SAM_PqqE_MftC-like"/>
</dbReference>
<dbReference type="SFLD" id="SFLDS00029">
    <property type="entry name" value="Radical_SAM"/>
    <property type="match status" value="1"/>
</dbReference>
<dbReference type="InterPro" id="IPR023885">
    <property type="entry name" value="4Fe4S-binding_SPASM_dom"/>
</dbReference>
<organism evidence="6 7">
    <name type="scientific">Lysinibacillus sphaericus</name>
    <name type="common">Bacillus sphaericus</name>
    <dbReference type="NCBI Taxonomy" id="1421"/>
    <lineage>
        <taxon>Bacteria</taxon>
        <taxon>Bacillati</taxon>
        <taxon>Bacillota</taxon>
        <taxon>Bacilli</taxon>
        <taxon>Bacillales</taxon>
        <taxon>Bacillaceae</taxon>
        <taxon>Lysinibacillus</taxon>
    </lineage>
</organism>
<dbReference type="AlphaFoldDB" id="A0A2S5D1A6"/>
<dbReference type="SUPFAM" id="SSF102114">
    <property type="entry name" value="Radical SAM enzymes"/>
    <property type="match status" value="1"/>
</dbReference>
<accession>A0A2S5D1A6</accession>
<evidence type="ECO:0000256" key="4">
    <source>
        <dbReference type="ARBA" id="ARBA00023014"/>
    </source>
</evidence>
<dbReference type="CDD" id="cd01335">
    <property type="entry name" value="Radical_SAM"/>
    <property type="match status" value="1"/>
</dbReference>
<protein>
    <submittedName>
        <fullName evidence="6">Sporulation killing factor maturation protein SkfB</fullName>
        <ecNumber evidence="6">1.21.98.-</ecNumber>
    </submittedName>
</protein>
<dbReference type="SFLD" id="SFLDG01386">
    <property type="entry name" value="main_SPASM_domain-containing"/>
    <property type="match status" value="1"/>
</dbReference>
<dbReference type="EC" id="1.21.98.-" evidence="6"/>
<dbReference type="NCBIfam" id="TIGR04085">
    <property type="entry name" value="rSAM_more_4Fe4S"/>
    <property type="match status" value="1"/>
</dbReference>
<dbReference type="GO" id="GO:0051536">
    <property type="term" value="F:iron-sulfur cluster binding"/>
    <property type="evidence" value="ECO:0007669"/>
    <property type="project" value="UniProtKB-KW"/>
</dbReference>
<name>A0A2S5D1A6_LYSSH</name>
<dbReference type="RefSeq" id="WP_103976891.1">
    <property type="nucleotide sequence ID" value="NZ_CP194323.1"/>
</dbReference>
<gene>
    <name evidence="6" type="primary">skfB</name>
    <name evidence="6" type="ORF">LYSIN_01636</name>
</gene>
<reference evidence="6 7" key="1">
    <citation type="submission" date="2017-11" db="EMBL/GenBank/DDBJ databases">
        <title>Genome sequence of Lysinibacillus sphaericus, a lignin-degrading bacteria isolated from municipal solid waste soil.</title>
        <authorList>
            <person name="Persinoti G.F."/>
            <person name="Paixao D.A."/>
            <person name="Bugg T.D."/>
            <person name="Squina F.M."/>
        </authorList>
    </citation>
    <scope>NUCLEOTIDE SEQUENCE [LARGE SCALE GENOMIC DNA]</scope>
    <source>
        <strain evidence="6 7">A1</strain>
    </source>
</reference>
<dbReference type="Gene3D" id="3.20.20.70">
    <property type="entry name" value="Aldolase class I"/>
    <property type="match status" value="1"/>
</dbReference>
<dbReference type="InterPro" id="IPR058240">
    <property type="entry name" value="rSAM_sf"/>
</dbReference>
<sequence>MTNQVLNFESIINKIKSLKFREDAGILFDNITGTIYRIDNEIGLLIVKLLRDNRTLHQVVEYIVEEYLIDKQSFEEDLEEFLFNIDKVNENIWEWDIEKKHEGLLEFPLRLEIEVTSLCNWNCGFCYNVWKIDPDLSDQEVKQKIKAFPQKNLSKESIFKILEECSENGCFTVRYSGGETLLHPDIEEILEYGGRLGLYQVVFTNGHFLNAEYVQRLKSYNVQTVLISLHGDETVHNFLAGHKMAYTKAIQAIKLLSESEIEVVTELTLVKDNLSKTLSVIKDAYNNGSKKFSVMRYVPTGKNDEKYGVPISNMLPLMEKIEELMQELPDLVVGWPCGQRMCTSLNDKPIDSNDITMKLRKKQLTGHCEAGLTWGSISFTGELRHCPHSNVYFGNIANSTIKENWKIMTNKVAEVLTPRSTCNGCSLLDSCRGGCHLPHFFNSNLSNASCN</sequence>
<feature type="domain" description="Radical SAM core" evidence="5">
    <location>
        <begin position="105"/>
        <end position="340"/>
    </location>
</feature>
<evidence type="ECO:0000256" key="2">
    <source>
        <dbReference type="ARBA" id="ARBA00022723"/>
    </source>
</evidence>
<dbReference type="InterPro" id="IPR013785">
    <property type="entry name" value="Aldolase_TIM"/>
</dbReference>
<dbReference type="Pfam" id="PF04055">
    <property type="entry name" value="Radical_SAM"/>
    <property type="match status" value="1"/>
</dbReference>
<proteinExistence type="predicted"/>
<dbReference type="GO" id="GO:0016491">
    <property type="term" value="F:oxidoreductase activity"/>
    <property type="evidence" value="ECO:0007669"/>
    <property type="project" value="UniProtKB-KW"/>
</dbReference>
<keyword evidence="6" id="KW-0560">Oxidoreductase</keyword>
<dbReference type="Proteomes" id="UP000237319">
    <property type="component" value="Unassembled WGS sequence"/>
</dbReference>
<dbReference type="EMBL" id="PGLV01000001">
    <property type="protein sequence ID" value="POZ56853.1"/>
    <property type="molecule type" value="Genomic_DNA"/>
</dbReference>
<evidence type="ECO:0000313" key="7">
    <source>
        <dbReference type="Proteomes" id="UP000237319"/>
    </source>
</evidence>
<keyword evidence="3" id="KW-0408">Iron</keyword>